<evidence type="ECO:0000313" key="13">
    <source>
        <dbReference type="Proteomes" id="UP000241769"/>
    </source>
</evidence>
<evidence type="ECO:0000256" key="2">
    <source>
        <dbReference type="ARBA" id="ARBA00022840"/>
    </source>
</evidence>
<dbReference type="GO" id="GO:0016459">
    <property type="term" value="C:myosin complex"/>
    <property type="evidence" value="ECO:0007669"/>
    <property type="project" value="UniProtKB-KW"/>
</dbReference>
<evidence type="ECO:0000256" key="4">
    <source>
        <dbReference type="ARBA" id="ARBA00023123"/>
    </source>
</evidence>
<dbReference type="Gene3D" id="1.20.58.530">
    <property type="match status" value="1"/>
</dbReference>
<dbReference type="OrthoDB" id="6108017at2759"/>
<dbReference type="CDD" id="cd00124">
    <property type="entry name" value="MYSc"/>
    <property type="match status" value="1"/>
</dbReference>
<dbReference type="GO" id="GO:0000146">
    <property type="term" value="F:microfilament motor activity"/>
    <property type="evidence" value="ECO:0007669"/>
    <property type="project" value="TreeGrafter"/>
</dbReference>
<dbReference type="InterPro" id="IPR027417">
    <property type="entry name" value="P-loop_NTPase"/>
</dbReference>
<evidence type="ECO:0000256" key="6">
    <source>
        <dbReference type="ARBA" id="ARBA00023203"/>
    </source>
</evidence>
<gene>
    <name evidence="12" type="ORF">PROFUN_04848</name>
</gene>
<evidence type="ECO:0000259" key="10">
    <source>
        <dbReference type="PROSITE" id="PS51126"/>
    </source>
</evidence>
<dbReference type="InterPro" id="IPR001609">
    <property type="entry name" value="Myosin_head_motor_dom-like"/>
</dbReference>
<feature type="domain" description="Dilute" evidence="10">
    <location>
        <begin position="1260"/>
        <end position="1499"/>
    </location>
</feature>
<dbReference type="GO" id="GO:0005737">
    <property type="term" value="C:cytoplasm"/>
    <property type="evidence" value="ECO:0007669"/>
    <property type="project" value="TreeGrafter"/>
</dbReference>
<dbReference type="Proteomes" id="UP000241769">
    <property type="component" value="Unassembled WGS sequence"/>
</dbReference>
<feature type="region of interest" description="Actin-binding" evidence="7">
    <location>
        <begin position="666"/>
        <end position="688"/>
    </location>
</feature>
<sequence>MSEVKAVVSTGEGFENFSEGARVWITHNTLGFEGAVILQLDENNREAIKVLTDGGQERMVNSSSCFLQNPTILEGVDDMTTLSYLHEPAILHNLETRYALSIIYTYTGSILIAVNPFTKLHIYGKNVIDTYAGQPLGKLSPHVYAISEDAFRSMLIDGANQSILVSGESGAGKTETTKYLLQYFAAMGQRELAMRGVNSYLERLKGTGGIKDDIEQRVLESTPLLEAFGNAKTIRNDNSSRFGKFIEVQFDVQGTIVGAKIRTYLLEKSRIARQAPDERSYHIFYQLASDESDAALKAGVGRAEGYNYIRSCIQVEGTDDHEQFMITRRAMDTVGITREEQADVFKLLSGVLSLGNITFVEDSGGDHRDGSKIKDRKPLEDAVSKLGCDINMLEKYLINKHITAGTEQYDVPLTAEKACTTRDALSMILYSKMFDWIVKRINESTQSKKPVKNTIGVLDIYGFEVFENNSFEQLCINYANEKLQQQFNQYIFKLEQVEYEKEKIDWSYIEFADNQECLDLLDKKPISIFSLLDEQSIFPRATPQLLTENIQTLTEKYNGTFNKGTQGTTGIYRYYEKPRWGDRLFTIIHYAGKVTYDTETFIDKNKDYIVPEHITIMERSTQAFVAGLFGNFFKNDNQQQGKGSGTGGGSKSSQFVSVATQFKDSLNQLMDSIRMTSPHYIRCIKPNMQKKPLLFDKPMVLSQLRSGGVLECIRITKAGYPTRKTYETFAPRYKILAVKKLEELRKQGKKYDPRIISEMIVISCNLPKNDYQLGTTKLFLRAGQLARFEKMRTDLMNKSAANLQKVWRMKKFYQLYQQSKRAALCMQTAFRVALARGKAQFMRKIFAAIRIQRFMRKCMATKKTRAIRRAVLTLQTAQREGAIIALQTAIRGAEIRKWFEKYHKRIVRIQNRWRCKVAWRQLSELRIEARSINRILEEKSQLEKKCEELEWRLAAESLTRDKLERSAVKKDKELEELRKVQEEKKEIEIERNDLMRENNDLMSELEELRRKYERDTERDAAEIASLRAQLAAQKALTAEREAEIKRLKEELEGTKGRLGERESELSALREEGERMQLDIASLEAENLENRGLAALLEETKKKGESYKAESEKLHADNTRLKASLRSHEQEIEHMQAKLAAAEEEIVKLNAKIPPAPTGRPRARKLSLTPIKMEDVNPVDPEQSLKNAVLKEVDQDAEKAARVLIEVITNKVTQSIRNEPFTVFCSGVPLHAFVIYRCYMLDVPSGKSIPLKAQHCAYIAESVLRTVQSQQGRDDILLLSYWVSSLSLLLYLQRSIRNDHSEIRFIEGAHAERSSLEYAFIKVYGLLLDHVHNSLKPMVHGLLDEGNSGSNITELTRLVNSLAQNQVSASLSQQIFHQVFHSMNASAFNEVILRRDLCTMNKGLAIKMKLGTLRQWAKKAECKDWVGTCDKELDPLFQLGSVLSMNKPLIVGKDVRDEVCPYLNMVQLKQVLSLYQPDEPYEQPVPLSVLRHLIESKEYRIEDPICIEIKTSKFSVMPSSLLHYLSVTDMNQVPFQRSLISMVETMLAHHSHMLNSPQTTQKTSTSESKFVSASAPRGGERGAFVRGSVMPQN</sequence>
<evidence type="ECO:0000256" key="3">
    <source>
        <dbReference type="ARBA" id="ARBA00023054"/>
    </source>
</evidence>
<evidence type="ECO:0000313" key="12">
    <source>
        <dbReference type="EMBL" id="PRP82543.1"/>
    </source>
</evidence>
<name>A0A2P6NF03_9EUKA</name>
<dbReference type="PANTHER" id="PTHR13140:SF706">
    <property type="entry name" value="DILUTE CLASS UNCONVENTIONAL MYOSIN, ISOFORM C"/>
    <property type="match status" value="1"/>
</dbReference>
<organism evidence="12 13">
    <name type="scientific">Planoprotostelium fungivorum</name>
    <dbReference type="NCBI Taxonomy" id="1890364"/>
    <lineage>
        <taxon>Eukaryota</taxon>
        <taxon>Amoebozoa</taxon>
        <taxon>Evosea</taxon>
        <taxon>Variosea</taxon>
        <taxon>Cavosteliida</taxon>
        <taxon>Cavosteliaceae</taxon>
        <taxon>Planoprotostelium</taxon>
    </lineage>
</organism>
<dbReference type="Gene3D" id="1.20.120.720">
    <property type="entry name" value="Myosin VI head, motor domain, U50 subdomain"/>
    <property type="match status" value="1"/>
</dbReference>
<keyword evidence="5 7" id="KW-0505">Motor protein</keyword>
<reference evidence="12 13" key="1">
    <citation type="journal article" date="2018" name="Genome Biol. Evol.">
        <title>Multiple Roots of Fruiting Body Formation in Amoebozoa.</title>
        <authorList>
            <person name="Hillmann F."/>
            <person name="Forbes G."/>
            <person name="Novohradska S."/>
            <person name="Ferling I."/>
            <person name="Riege K."/>
            <person name="Groth M."/>
            <person name="Westermann M."/>
            <person name="Marz M."/>
            <person name="Spaller T."/>
            <person name="Winckler T."/>
            <person name="Schaap P."/>
            <person name="Glockner G."/>
        </authorList>
    </citation>
    <scope>NUCLEOTIDE SEQUENCE [LARGE SCALE GENOMIC DNA]</scope>
    <source>
        <strain evidence="12 13">Jena</strain>
    </source>
</reference>
<dbReference type="PANTHER" id="PTHR13140">
    <property type="entry name" value="MYOSIN"/>
    <property type="match status" value="1"/>
</dbReference>
<dbReference type="SMART" id="SM00242">
    <property type="entry name" value="MYSc"/>
    <property type="match status" value="1"/>
</dbReference>
<dbReference type="Gene3D" id="6.20.240.20">
    <property type="match status" value="1"/>
</dbReference>
<protein>
    <submittedName>
        <fullName evidence="12">Putative myosin XI</fullName>
    </submittedName>
</protein>
<dbReference type="SUPFAM" id="SSF52540">
    <property type="entry name" value="P-loop containing nucleoside triphosphate hydrolases"/>
    <property type="match status" value="1"/>
</dbReference>
<feature type="compositionally biased region" description="Low complexity" evidence="9">
    <location>
        <begin position="1555"/>
        <end position="1568"/>
    </location>
</feature>
<keyword evidence="6 7" id="KW-0009">Actin-binding</keyword>
<evidence type="ECO:0000256" key="7">
    <source>
        <dbReference type="PROSITE-ProRule" id="PRU00782"/>
    </source>
</evidence>
<accession>A0A2P6NF03</accession>
<dbReference type="Gene3D" id="3.40.850.10">
    <property type="entry name" value="Kinesin motor domain"/>
    <property type="match status" value="1"/>
</dbReference>
<feature type="region of interest" description="Disordered" evidence="9">
    <location>
        <begin position="1553"/>
        <end position="1592"/>
    </location>
</feature>
<dbReference type="Pfam" id="PF01843">
    <property type="entry name" value="DIL"/>
    <property type="match status" value="1"/>
</dbReference>
<proteinExistence type="inferred from homology"/>
<evidence type="ECO:0000256" key="8">
    <source>
        <dbReference type="SAM" id="Coils"/>
    </source>
</evidence>
<comment type="caution">
    <text evidence="12">The sequence shown here is derived from an EMBL/GenBank/DDBJ whole genome shotgun (WGS) entry which is preliminary data.</text>
</comment>
<keyword evidence="1 7" id="KW-0547">Nucleotide-binding</keyword>
<keyword evidence="4 7" id="KW-0518">Myosin</keyword>
<dbReference type="STRING" id="1890364.A0A2P6NF03"/>
<evidence type="ECO:0000256" key="1">
    <source>
        <dbReference type="ARBA" id="ARBA00022741"/>
    </source>
</evidence>
<dbReference type="InterPro" id="IPR036961">
    <property type="entry name" value="Kinesin_motor_dom_sf"/>
</dbReference>
<evidence type="ECO:0000259" key="11">
    <source>
        <dbReference type="PROSITE" id="PS51456"/>
    </source>
</evidence>
<comment type="similarity">
    <text evidence="7">Belongs to the TRAFAC class myosin-kinesin ATPase superfamily. Myosin family.</text>
</comment>
<dbReference type="PROSITE" id="PS50096">
    <property type="entry name" value="IQ"/>
    <property type="match status" value="1"/>
</dbReference>
<dbReference type="Pfam" id="PF00063">
    <property type="entry name" value="Myosin_head"/>
    <property type="match status" value="1"/>
</dbReference>
<dbReference type="GO" id="GO:0005524">
    <property type="term" value="F:ATP binding"/>
    <property type="evidence" value="ECO:0007669"/>
    <property type="project" value="UniProtKB-UniRule"/>
</dbReference>
<feature type="domain" description="Myosin motor" evidence="11">
    <location>
        <begin position="74"/>
        <end position="793"/>
    </location>
</feature>
<dbReference type="Gene3D" id="1.10.10.820">
    <property type="match status" value="1"/>
</dbReference>
<dbReference type="FunFam" id="1.10.10.820:FF:000001">
    <property type="entry name" value="Myosin heavy chain"/>
    <property type="match status" value="1"/>
</dbReference>
<dbReference type="GO" id="GO:0007015">
    <property type="term" value="P:actin filament organization"/>
    <property type="evidence" value="ECO:0007669"/>
    <property type="project" value="TreeGrafter"/>
</dbReference>
<evidence type="ECO:0000256" key="9">
    <source>
        <dbReference type="SAM" id="MobiDB-lite"/>
    </source>
</evidence>
<keyword evidence="2 7" id="KW-0067">ATP-binding</keyword>
<keyword evidence="13" id="KW-1185">Reference proteome</keyword>
<dbReference type="GO" id="GO:0051015">
    <property type="term" value="F:actin filament binding"/>
    <property type="evidence" value="ECO:0007669"/>
    <property type="project" value="TreeGrafter"/>
</dbReference>
<dbReference type="PROSITE" id="PS51126">
    <property type="entry name" value="DILUTE"/>
    <property type="match status" value="1"/>
</dbReference>
<dbReference type="PRINTS" id="PR00193">
    <property type="entry name" value="MYOSINHEAVY"/>
</dbReference>
<evidence type="ECO:0000256" key="5">
    <source>
        <dbReference type="ARBA" id="ARBA00023175"/>
    </source>
</evidence>
<dbReference type="InParanoid" id="A0A2P6NF03"/>
<dbReference type="PROSITE" id="PS51456">
    <property type="entry name" value="MYOSIN_MOTOR"/>
    <property type="match status" value="1"/>
</dbReference>
<dbReference type="EMBL" id="MDYQ01000100">
    <property type="protein sequence ID" value="PRP82543.1"/>
    <property type="molecule type" value="Genomic_DNA"/>
</dbReference>
<feature type="coiled-coil region" evidence="8">
    <location>
        <begin position="925"/>
        <end position="1151"/>
    </location>
</feature>
<dbReference type="InterPro" id="IPR002710">
    <property type="entry name" value="Dilute_dom"/>
</dbReference>
<dbReference type="Gene3D" id="1.20.5.190">
    <property type="match status" value="1"/>
</dbReference>
<dbReference type="SMART" id="SM01132">
    <property type="entry name" value="DIL"/>
    <property type="match status" value="1"/>
</dbReference>
<dbReference type="GO" id="GO:0016020">
    <property type="term" value="C:membrane"/>
    <property type="evidence" value="ECO:0007669"/>
    <property type="project" value="TreeGrafter"/>
</dbReference>
<dbReference type="FunCoup" id="A0A2P6NF03">
    <property type="interactions" value="169"/>
</dbReference>
<keyword evidence="3 8" id="KW-0175">Coiled coil</keyword>
<feature type="binding site" evidence="7">
    <location>
        <begin position="167"/>
        <end position="174"/>
    </location>
    <ligand>
        <name>ATP</name>
        <dbReference type="ChEBI" id="CHEBI:30616"/>
    </ligand>
</feature>